<gene>
    <name evidence="1" type="ORF">BDY19DRAFT_1046901</name>
</gene>
<reference evidence="1" key="1">
    <citation type="journal article" date="2021" name="Environ. Microbiol.">
        <title>Gene family expansions and transcriptome signatures uncover fungal adaptations to wood decay.</title>
        <authorList>
            <person name="Hage H."/>
            <person name="Miyauchi S."/>
            <person name="Viragh M."/>
            <person name="Drula E."/>
            <person name="Min B."/>
            <person name="Chaduli D."/>
            <person name="Navarro D."/>
            <person name="Favel A."/>
            <person name="Norest M."/>
            <person name="Lesage-Meessen L."/>
            <person name="Balint B."/>
            <person name="Merenyi Z."/>
            <person name="de Eugenio L."/>
            <person name="Morin E."/>
            <person name="Martinez A.T."/>
            <person name="Baldrian P."/>
            <person name="Stursova M."/>
            <person name="Martinez M.J."/>
            <person name="Novotny C."/>
            <person name="Magnuson J.K."/>
            <person name="Spatafora J.W."/>
            <person name="Maurice S."/>
            <person name="Pangilinan J."/>
            <person name="Andreopoulos W."/>
            <person name="LaButti K."/>
            <person name="Hundley H."/>
            <person name="Na H."/>
            <person name="Kuo A."/>
            <person name="Barry K."/>
            <person name="Lipzen A."/>
            <person name="Henrissat B."/>
            <person name="Riley R."/>
            <person name="Ahrendt S."/>
            <person name="Nagy L.G."/>
            <person name="Grigoriev I.V."/>
            <person name="Martin F."/>
            <person name="Rosso M.N."/>
        </authorList>
    </citation>
    <scope>NUCLEOTIDE SEQUENCE</scope>
    <source>
        <strain evidence="1">CBS 384.51</strain>
    </source>
</reference>
<sequence>MYSIAVRNALRRAAVAPVSRTLIVGKRFTSTVNENDPEVIDLEKQRNLRGEQHETSTPIKNAPGWNEYLASASEAAVKADRSELNLNPEQLAAETVHHIKDRHHSQVVNGEERLDAYEASYERDDLDGPLNASRKKNFKYQKTVSKKESDLSGGI</sequence>
<protein>
    <submittedName>
        <fullName evidence="1">Uncharacterized protein</fullName>
    </submittedName>
</protein>
<evidence type="ECO:0000313" key="2">
    <source>
        <dbReference type="Proteomes" id="UP001055072"/>
    </source>
</evidence>
<comment type="caution">
    <text evidence="1">The sequence shown here is derived from an EMBL/GenBank/DDBJ whole genome shotgun (WGS) entry which is preliminary data.</text>
</comment>
<dbReference type="EMBL" id="MU274906">
    <property type="protein sequence ID" value="KAI0091200.1"/>
    <property type="molecule type" value="Genomic_DNA"/>
</dbReference>
<name>A0ACB8UAB2_9APHY</name>
<keyword evidence="2" id="KW-1185">Reference proteome</keyword>
<evidence type="ECO:0000313" key="1">
    <source>
        <dbReference type="EMBL" id="KAI0091200.1"/>
    </source>
</evidence>
<dbReference type="Proteomes" id="UP001055072">
    <property type="component" value="Unassembled WGS sequence"/>
</dbReference>
<proteinExistence type="predicted"/>
<accession>A0ACB8UAB2</accession>
<organism evidence="1 2">
    <name type="scientific">Irpex rosettiformis</name>
    <dbReference type="NCBI Taxonomy" id="378272"/>
    <lineage>
        <taxon>Eukaryota</taxon>
        <taxon>Fungi</taxon>
        <taxon>Dikarya</taxon>
        <taxon>Basidiomycota</taxon>
        <taxon>Agaricomycotina</taxon>
        <taxon>Agaricomycetes</taxon>
        <taxon>Polyporales</taxon>
        <taxon>Irpicaceae</taxon>
        <taxon>Irpex</taxon>
    </lineage>
</organism>